<dbReference type="Proteomes" id="UP000250079">
    <property type="component" value="Chromosome"/>
</dbReference>
<dbReference type="OrthoDB" id="9795624at2"/>
<protein>
    <recommendedName>
        <fullName evidence="3">PhoD-like phosphatase metallophosphatase domain-containing protein</fullName>
    </recommendedName>
</protein>
<dbReference type="AlphaFoldDB" id="A0A2Z2NQQ3"/>
<dbReference type="SUPFAM" id="SSF56300">
    <property type="entry name" value="Metallo-dependent phosphatases"/>
    <property type="match status" value="1"/>
</dbReference>
<proteinExistence type="predicted"/>
<dbReference type="RefSeq" id="WP_088917641.1">
    <property type="nucleotide sequence ID" value="NZ_CP018632.1"/>
</dbReference>
<name>A0A2Z2NQQ3_9GAMM</name>
<organism evidence="1 2">
    <name type="scientific">Granulosicoccus antarcticus IMCC3135</name>
    <dbReference type="NCBI Taxonomy" id="1192854"/>
    <lineage>
        <taxon>Bacteria</taxon>
        <taxon>Pseudomonadati</taxon>
        <taxon>Pseudomonadota</taxon>
        <taxon>Gammaproteobacteria</taxon>
        <taxon>Chromatiales</taxon>
        <taxon>Granulosicoccaceae</taxon>
        <taxon>Granulosicoccus</taxon>
    </lineage>
</organism>
<dbReference type="PANTHER" id="PTHR37031">
    <property type="entry name" value="METALLOPHOSPHATASE BINDING DOMAIN PROTEIN"/>
    <property type="match status" value="1"/>
</dbReference>
<evidence type="ECO:0000313" key="2">
    <source>
        <dbReference type="Proteomes" id="UP000250079"/>
    </source>
</evidence>
<dbReference type="KEGG" id="gai:IMCC3135_11155"/>
<dbReference type="PANTHER" id="PTHR37031:SF2">
    <property type="entry name" value="PHOD-LIKE PHOSPHATASE METALLOPHOSPHATASE DOMAIN-CONTAINING PROTEIN"/>
    <property type="match status" value="1"/>
</dbReference>
<dbReference type="Gene3D" id="3.60.21.70">
    <property type="entry name" value="PhoD-like phosphatase"/>
    <property type="match status" value="1"/>
</dbReference>
<dbReference type="InterPro" id="IPR038607">
    <property type="entry name" value="PhoD-like_sf"/>
</dbReference>
<gene>
    <name evidence="1" type="ORF">IMCC3135_11155</name>
</gene>
<sequence>MKSVPDLPQVLVGPLLRHVHTDRLLLWLITTRPTTWRFRLHYANSPLQERDLTTEEQTELPIGKHAFIQLLDIRADTPWPTDCILHYDLAFEGKSNWRWISNWAPHLCHEGQRSPHMVIKSHIDRILHGSCRKPHHPAVDGLRRVDAEIRACGTSSENRPALLMMSGDQVYVDDVAGPMLYAIHQLGDRLGLIDEVISGAVIDSGAALMQHEHTYYGRTRLLPNTRSNATLIDRFFGGARKPVFTTASAENHLVSLSEMLAMYLLVWSPIPWSLVDIKEPDLPQPLLKRYQRETDHINKFVAGLPEAARALCHVPGYMMFDDHDITDDWNLSLLWEQTAYEHPFSRRIVGNALIAYALCQGWGNGPASLSQIMPDCENVLRQAAYNQRRLSPDLQDALINKLLDFRGWQYTLATTPPVVVLDTRTHRWRRPDKPSRPSGLMDWEALSDFQHHILDHSAVIVVSPAPVFGVKIIEIVQRIFTFFGQSLMVDAENWMAHHEAATVMLSIFDHRRTPQTFVLLSGDVHYSFAYDVHLRHQQNSPDIWQITSSGIKNEFPATLLEWLDRLNRWLFAPWSPLNLLTQRRSFHIYPRLPEGRNAGERLWNHSGIGDVQLDRAGRPVRIRQLNADDGETEFRQGRLKE</sequence>
<evidence type="ECO:0008006" key="3">
    <source>
        <dbReference type="Google" id="ProtNLM"/>
    </source>
</evidence>
<dbReference type="EMBL" id="CP018632">
    <property type="protein sequence ID" value="ASJ72321.1"/>
    <property type="molecule type" value="Genomic_DNA"/>
</dbReference>
<reference evidence="1 2" key="1">
    <citation type="submission" date="2016-12" db="EMBL/GenBank/DDBJ databases">
        <authorList>
            <person name="Song W.-J."/>
            <person name="Kurnit D.M."/>
        </authorList>
    </citation>
    <scope>NUCLEOTIDE SEQUENCE [LARGE SCALE GENOMIC DNA]</scope>
    <source>
        <strain evidence="1 2">IMCC3135</strain>
    </source>
</reference>
<evidence type="ECO:0000313" key="1">
    <source>
        <dbReference type="EMBL" id="ASJ72321.1"/>
    </source>
</evidence>
<keyword evidence="2" id="KW-1185">Reference proteome</keyword>
<dbReference type="InterPro" id="IPR029052">
    <property type="entry name" value="Metallo-depent_PP-like"/>
</dbReference>
<accession>A0A2Z2NQQ3</accession>